<comment type="similarity">
    <text evidence="1">Belongs to the pseudouridine synthase Pus10 family.</text>
</comment>
<gene>
    <name evidence="10" type="ORF">BVC80_1823g72</name>
</gene>
<dbReference type="InterPro" id="IPR048741">
    <property type="entry name" value="Pus10-like_C"/>
</dbReference>
<evidence type="ECO:0000256" key="4">
    <source>
        <dbReference type="ARBA" id="ARBA00023235"/>
    </source>
</evidence>
<dbReference type="GO" id="GO:0160148">
    <property type="term" value="F:tRNA pseudouridine(55) synthase activity"/>
    <property type="evidence" value="ECO:0007669"/>
    <property type="project" value="UniProtKB-EC"/>
</dbReference>
<keyword evidence="3" id="KW-0819">tRNA processing</keyword>
<dbReference type="OMA" id="LVISCQR"/>
<keyword evidence="4" id="KW-0413">Isomerase</keyword>
<dbReference type="FunFam" id="3.30.70.2510:FF:000001">
    <property type="entry name" value="tRNA pseudouridine synthase Pus10"/>
    <property type="match status" value="1"/>
</dbReference>
<dbReference type="Gene3D" id="3.30.70.3190">
    <property type="match status" value="1"/>
</dbReference>
<evidence type="ECO:0000256" key="7">
    <source>
        <dbReference type="ARBA" id="ARBA00083669"/>
    </source>
</evidence>
<dbReference type="Pfam" id="PF21238">
    <property type="entry name" value="Pus10_C"/>
    <property type="match status" value="1"/>
</dbReference>
<dbReference type="Proteomes" id="UP000195402">
    <property type="component" value="Unassembled WGS sequence"/>
</dbReference>
<name>A0A200R005_MACCD</name>
<dbReference type="NCBIfam" id="TIGR01213">
    <property type="entry name" value="pseudo_Pus10arc"/>
    <property type="match status" value="1"/>
</dbReference>
<evidence type="ECO:0000256" key="6">
    <source>
        <dbReference type="ARBA" id="ARBA00079393"/>
    </source>
</evidence>
<dbReference type="Pfam" id="PF21237">
    <property type="entry name" value="Pus10_N_euk"/>
    <property type="match status" value="1"/>
</dbReference>
<feature type="domain" description="Pus10-like C-terminal" evidence="9">
    <location>
        <begin position="342"/>
        <end position="574"/>
    </location>
</feature>
<dbReference type="OrthoDB" id="271937at2759"/>
<evidence type="ECO:0000256" key="2">
    <source>
        <dbReference type="ARBA" id="ARBA00012787"/>
    </source>
</evidence>
<evidence type="ECO:0000259" key="8">
    <source>
        <dbReference type="Pfam" id="PF21237"/>
    </source>
</evidence>
<dbReference type="FunFam" id="3.30.70.3190:FF:000001">
    <property type="entry name" value="tRNA pseudouridine synthase Pus10"/>
    <property type="match status" value="1"/>
</dbReference>
<dbReference type="Gene3D" id="3.30.70.2510">
    <property type="match status" value="1"/>
</dbReference>
<dbReference type="GO" id="GO:0031119">
    <property type="term" value="P:tRNA pseudouridine synthesis"/>
    <property type="evidence" value="ECO:0007669"/>
    <property type="project" value="UniProtKB-ARBA"/>
</dbReference>
<evidence type="ECO:0000256" key="1">
    <source>
        <dbReference type="ARBA" id="ARBA00009652"/>
    </source>
</evidence>
<feature type="domain" description="Pus10 N-terminal eukaryotes" evidence="8">
    <location>
        <begin position="132"/>
        <end position="332"/>
    </location>
</feature>
<keyword evidence="11" id="KW-1185">Reference proteome</keyword>
<evidence type="ECO:0000256" key="3">
    <source>
        <dbReference type="ARBA" id="ARBA00022694"/>
    </source>
</evidence>
<dbReference type="InterPro" id="IPR048742">
    <property type="entry name" value="Pus10_N_euk"/>
</dbReference>
<dbReference type="SUPFAM" id="SSF55120">
    <property type="entry name" value="Pseudouridine synthase"/>
    <property type="match status" value="1"/>
</dbReference>
<evidence type="ECO:0000259" key="9">
    <source>
        <dbReference type="Pfam" id="PF21238"/>
    </source>
</evidence>
<dbReference type="InParanoid" id="A0A200R005"/>
<evidence type="ECO:0000313" key="10">
    <source>
        <dbReference type="EMBL" id="OVA16011.1"/>
    </source>
</evidence>
<dbReference type="EC" id="5.4.99.25" evidence="2"/>
<evidence type="ECO:0000256" key="5">
    <source>
        <dbReference type="ARBA" id="ARBA00075270"/>
    </source>
</evidence>
<dbReference type="GO" id="GO:0003723">
    <property type="term" value="F:RNA binding"/>
    <property type="evidence" value="ECO:0007669"/>
    <property type="project" value="InterPro"/>
</dbReference>
<dbReference type="PANTHER" id="PTHR21568">
    <property type="entry name" value="TRNA PSEUDOURIDINE SYNTHASE PUS10"/>
    <property type="match status" value="1"/>
</dbReference>
<dbReference type="InterPro" id="IPR020103">
    <property type="entry name" value="PsdUridine_synth_cat_dom_sf"/>
</dbReference>
<dbReference type="AlphaFoldDB" id="A0A200R005"/>
<dbReference type="STRING" id="56857.A0A200R005"/>
<evidence type="ECO:0000313" key="11">
    <source>
        <dbReference type="Proteomes" id="UP000195402"/>
    </source>
</evidence>
<accession>A0A200R005</accession>
<sequence length="580" mass="65454">MTTENEEESAQVITSDGEAHVNAEVGEAQVEMAGSEEANKMMIVSEDALLSLPPVAVEDLLSIGVCTRCIFRLFGIRGHTYSCSLLSPSIFSPLLEKPKGSDDHVVEHGFKAYGDSNGRHSLEESEIDPVFCSICLGILQFSFMGEKEICVERKHFNDVTESIVKLVKREGHEIDSFSLEVSIPPIILANERAVWLYMKKNYGSELWFSEKFLAEHISVKDALKLSITSSLETLLAAKSGISSFRIRLTYTHSKASLKLENFLERDQGCKRRKTGIVDNVDGSNVLHSAEGSEHSNGETDAAINRSLSRLQDHVFCEGFKSPPEKVNESCKLEFVCYRTPIYIGGRYLKYSRNVSQTRWVIDDERMGEASVEEIIGSHILPICRGDNYKFHAAGREDIDVRMLGSGRPFLVEVHNGRHVPSKVSIEEMEDKINNLEERLVRVRNLQVLGSEGWTLMREGEAEKQKQYAALVWISRPLEDEDLQTITSLKDMCILQRTPIRVLHRRSPLDREKIIHWMKIERIVGSAQYFMLHLCTQAGTYIKEFVHGDLGRTHPSLGSILGCRAEILQLDVTDVKMDCFN</sequence>
<protein>
    <recommendedName>
        <fullName evidence="2">tRNA pseudouridine(55) synthase</fullName>
        <ecNumber evidence="2">5.4.99.25</ecNumber>
    </recommendedName>
    <alternativeName>
        <fullName evidence="7">tRNA pseudouridine 55 synthase</fullName>
    </alternativeName>
    <alternativeName>
        <fullName evidence="5">tRNA pseudouridylate synthase</fullName>
    </alternativeName>
    <alternativeName>
        <fullName evidence="6">tRNA-uridine isomerase</fullName>
    </alternativeName>
</protein>
<dbReference type="FunCoup" id="A0A200R005">
    <property type="interactions" value="2996"/>
</dbReference>
<comment type="caution">
    <text evidence="10">The sequence shown here is derived from an EMBL/GenBank/DDBJ whole genome shotgun (WGS) entry which is preliminary data.</text>
</comment>
<organism evidence="10 11">
    <name type="scientific">Macleaya cordata</name>
    <name type="common">Five-seeded plume-poppy</name>
    <name type="synonym">Bocconia cordata</name>
    <dbReference type="NCBI Taxonomy" id="56857"/>
    <lineage>
        <taxon>Eukaryota</taxon>
        <taxon>Viridiplantae</taxon>
        <taxon>Streptophyta</taxon>
        <taxon>Embryophyta</taxon>
        <taxon>Tracheophyta</taxon>
        <taxon>Spermatophyta</taxon>
        <taxon>Magnoliopsida</taxon>
        <taxon>Ranunculales</taxon>
        <taxon>Papaveraceae</taxon>
        <taxon>Papaveroideae</taxon>
        <taxon>Macleaya</taxon>
    </lineage>
</organism>
<proteinExistence type="inferred from homology"/>
<reference evidence="10 11" key="1">
    <citation type="journal article" date="2017" name="Mol. Plant">
        <title>The Genome of Medicinal Plant Macleaya cordata Provides New Insights into Benzylisoquinoline Alkaloids Metabolism.</title>
        <authorList>
            <person name="Liu X."/>
            <person name="Liu Y."/>
            <person name="Huang P."/>
            <person name="Ma Y."/>
            <person name="Qing Z."/>
            <person name="Tang Q."/>
            <person name="Cao H."/>
            <person name="Cheng P."/>
            <person name="Zheng Y."/>
            <person name="Yuan Z."/>
            <person name="Zhou Y."/>
            <person name="Liu J."/>
            <person name="Tang Z."/>
            <person name="Zhuo Y."/>
            <person name="Zhang Y."/>
            <person name="Yu L."/>
            <person name="Huang J."/>
            <person name="Yang P."/>
            <person name="Peng Q."/>
            <person name="Zhang J."/>
            <person name="Jiang W."/>
            <person name="Zhang Z."/>
            <person name="Lin K."/>
            <person name="Ro D.K."/>
            <person name="Chen X."/>
            <person name="Xiong X."/>
            <person name="Shang Y."/>
            <person name="Huang S."/>
            <person name="Zeng J."/>
        </authorList>
    </citation>
    <scope>NUCLEOTIDE SEQUENCE [LARGE SCALE GENOMIC DNA]</scope>
    <source>
        <strain evidence="11">cv. BLH2017</strain>
        <tissue evidence="10">Root</tissue>
    </source>
</reference>
<dbReference type="PANTHER" id="PTHR21568:SF0">
    <property type="entry name" value="TRNA PSEUDOURIDINE SYNTHASE PUS10"/>
    <property type="match status" value="1"/>
</dbReference>
<dbReference type="EMBL" id="MVGT01000727">
    <property type="protein sequence ID" value="OVA16011.1"/>
    <property type="molecule type" value="Genomic_DNA"/>
</dbReference>
<dbReference type="InterPro" id="IPR039894">
    <property type="entry name" value="Pus10-like"/>
</dbReference>